<dbReference type="EMBL" id="KB097642">
    <property type="protein sequence ID" value="ESN92435.1"/>
    <property type="molecule type" value="Genomic_DNA"/>
</dbReference>
<evidence type="ECO:0000259" key="6">
    <source>
        <dbReference type="Pfam" id="PF23557"/>
    </source>
</evidence>
<feature type="domain" description="Leprecan-like alpha-helical" evidence="6">
    <location>
        <begin position="32"/>
        <end position="341"/>
    </location>
</feature>
<feature type="signal peptide" evidence="5">
    <location>
        <begin position="1"/>
        <end position="21"/>
    </location>
</feature>
<dbReference type="HOGENOM" id="CLU_317908_0_0_1"/>
<dbReference type="CTD" id="20208119"/>
<sequence>MFGILAKICLLLTFCTVGCHSSFLDNPTVTYHALFEAGKAAYYKEKWFECYSLMSRALTDYKSFHTTTDNCISQCKKSKSIEFDETNFLQPIYLETSKKVATCIKECLNKQFPGRIILEQSSVKLEEIEKSFINLDPYDYLQMCAFKAELFEQAFPAAYTFSLAHPNHPYAQDNVEYYRKLPGSKPEMFVNLEAKNYQELREKGLEMYNSGKFAEAVKYLESSLVEYYSAHERCSDVCERLHAKYFDTLFNKTIDVAVSKEQATKLLAEHWHKVLKCRQLCGQRLATINGVTIDHYHLDHYDHLQYAYFLLSDIENAVECIATILLYNPSHANQLYNKIFYLNEKLAREEQFKPRKNAVDFYEQRNLEYRMRKEVEEVLSRGRQATRAASLTFSSPELYGPRSDSFLDSFATFTNSLGISVAIENDDLISEDGGPGVDGDDDAGAKKKDNVVDKKDDVVEGGAKKTRRVVVDGLADEVECKRLIQLATIGKRDKLDSVSVTEAAEFVREGKASSEQVETYMKVSERIRQTIERYHNMKTTLLFHKSVLMCRTSDEDKVSPVDRSLDDFNDCSTETAALCSTNKKRDFLSMLYLDANQDGLFYFKNNATDEKMSKRHIPAKPGRLIAFTNNDGHSYEKLKSGRRCSLLLWFTLSPFYQELEHAQARSILKAFKGASKTTKLSLPTIDYLKSKHYTISLDGDDLNGDERFAVDGLATEDECDALIRLTNSIGTSGSGYSKGFAHTKHEKFFGVTISDVTKIGGSLGDGYSHNAANKNSPHTRYEVFEGLTVEDAVQLAAEHKVPINDVALYLKLSKEMKEVTRRSDLSHPIHSDNCIIQPDNSCLKSTMKPQCGRVVTFNAGIYHGVKPVLSGQRCALAIWFTLEKRFAEKSHEVAEKALNDLVNRAFGPNDYLHVEL</sequence>
<dbReference type="PANTHER" id="PTHR14049:SF9">
    <property type="entry name" value="PROCOLLAGEN-PROLINE 3-DIOXYGENASE"/>
    <property type="match status" value="1"/>
</dbReference>
<dbReference type="OrthoDB" id="8517835at2759"/>
<feature type="chain" id="PRO_5010980674" description="Leprecan-like alpha-helical domain-containing protein" evidence="5">
    <location>
        <begin position="22"/>
        <end position="916"/>
    </location>
</feature>
<dbReference type="Proteomes" id="UP000015101">
    <property type="component" value="Unassembled WGS sequence"/>
</dbReference>
<dbReference type="eggNOG" id="KOG4459">
    <property type="taxonomic scope" value="Eukaryota"/>
</dbReference>
<accession>T1FH20</accession>
<keyword evidence="9" id="KW-1185">Reference proteome</keyword>
<evidence type="ECO:0000256" key="4">
    <source>
        <dbReference type="SAM" id="MobiDB-lite"/>
    </source>
</evidence>
<reference evidence="7 9" key="2">
    <citation type="journal article" date="2013" name="Nature">
        <title>Insights into bilaterian evolution from three spiralian genomes.</title>
        <authorList>
            <person name="Simakov O."/>
            <person name="Marletaz F."/>
            <person name="Cho S.J."/>
            <person name="Edsinger-Gonzales E."/>
            <person name="Havlak P."/>
            <person name="Hellsten U."/>
            <person name="Kuo D.H."/>
            <person name="Larsson T."/>
            <person name="Lv J."/>
            <person name="Arendt D."/>
            <person name="Savage R."/>
            <person name="Osoegawa K."/>
            <person name="de Jong P."/>
            <person name="Grimwood J."/>
            <person name="Chapman J.A."/>
            <person name="Shapiro H."/>
            <person name="Aerts A."/>
            <person name="Otillar R.P."/>
            <person name="Terry A.Y."/>
            <person name="Boore J.L."/>
            <person name="Grigoriev I.V."/>
            <person name="Lindberg D.R."/>
            <person name="Seaver E.C."/>
            <person name="Weisblat D.A."/>
            <person name="Putnam N.H."/>
            <person name="Rokhsar D.S."/>
        </authorList>
    </citation>
    <scope>NUCLEOTIDE SEQUENCE</scope>
</reference>
<dbReference type="EnsemblMetazoa" id="HelroT181486">
    <property type="protein sequence ID" value="HelroP181486"/>
    <property type="gene ID" value="HelroG181486"/>
</dbReference>
<dbReference type="AlphaFoldDB" id="T1FH20"/>
<keyword evidence="3" id="KW-0325">Glycoprotein</keyword>
<reference evidence="8" key="3">
    <citation type="submission" date="2015-06" db="UniProtKB">
        <authorList>
            <consortium name="EnsemblMetazoa"/>
        </authorList>
    </citation>
    <scope>IDENTIFICATION</scope>
</reference>
<dbReference type="EMBL" id="AMQM01007627">
    <property type="status" value="NOT_ANNOTATED_CDS"/>
    <property type="molecule type" value="Genomic_DNA"/>
</dbReference>
<dbReference type="Pfam" id="PF23557">
    <property type="entry name" value="TPR_leprecan"/>
    <property type="match status" value="1"/>
</dbReference>
<dbReference type="KEGG" id="hro:HELRODRAFT_181486"/>
<evidence type="ECO:0000313" key="9">
    <source>
        <dbReference type="Proteomes" id="UP000015101"/>
    </source>
</evidence>
<dbReference type="GeneID" id="20208119"/>
<dbReference type="Gene3D" id="1.25.40.10">
    <property type="entry name" value="Tetratricopeptide repeat domain"/>
    <property type="match status" value="2"/>
</dbReference>
<reference evidence="9" key="1">
    <citation type="submission" date="2012-12" db="EMBL/GenBank/DDBJ databases">
        <authorList>
            <person name="Hellsten U."/>
            <person name="Grimwood J."/>
            <person name="Chapman J.A."/>
            <person name="Shapiro H."/>
            <person name="Aerts A."/>
            <person name="Otillar R.P."/>
            <person name="Terry A.Y."/>
            <person name="Boore J.L."/>
            <person name="Simakov O."/>
            <person name="Marletaz F."/>
            <person name="Cho S.-J."/>
            <person name="Edsinger-Gonzales E."/>
            <person name="Havlak P."/>
            <person name="Kuo D.-H."/>
            <person name="Larsson T."/>
            <person name="Lv J."/>
            <person name="Arendt D."/>
            <person name="Savage R."/>
            <person name="Osoegawa K."/>
            <person name="de Jong P."/>
            <person name="Lindberg D.R."/>
            <person name="Seaver E.C."/>
            <person name="Weisblat D.A."/>
            <person name="Putnam N.H."/>
            <person name="Grigoriev I.V."/>
            <person name="Rokhsar D.S."/>
        </authorList>
    </citation>
    <scope>NUCLEOTIDE SEQUENCE</scope>
</reference>
<name>T1FH20_HELRO</name>
<dbReference type="InterPro" id="IPR039575">
    <property type="entry name" value="P3H"/>
</dbReference>
<organism evidence="8 9">
    <name type="scientific">Helobdella robusta</name>
    <name type="common">Californian leech</name>
    <dbReference type="NCBI Taxonomy" id="6412"/>
    <lineage>
        <taxon>Eukaryota</taxon>
        <taxon>Metazoa</taxon>
        <taxon>Spiralia</taxon>
        <taxon>Lophotrochozoa</taxon>
        <taxon>Annelida</taxon>
        <taxon>Clitellata</taxon>
        <taxon>Hirudinea</taxon>
        <taxon>Rhynchobdellida</taxon>
        <taxon>Glossiphoniidae</taxon>
        <taxon>Helobdella</taxon>
    </lineage>
</organism>
<dbReference type="InterPro" id="IPR056585">
    <property type="entry name" value="Leprecan_dom"/>
</dbReference>
<evidence type="ECO:0000256" key="2">
    <source>
        <dbReference type="ARBA" id="ARBA00022729"/>
    </source>
</evidence>
<dbReference type="Gene3D" id="2.60.120.620">
    <property type="entry name" value="q2cbj1_9rhob like domain"/>
    <property type="match status" value="2"/>
</dbReference>
<dbReference type="PANTHER" id="PTHR14049">
    <property type="entry name" value="LEPRECAN 1"/>
    <property type="match status" value="1"/>
</dbReference>
<dbReference type="InterPro" id="IPR011990">
    <property type="entry name" value="TPR-like_helical_dom_sf"/>
</dbReference>
<dbReference type="OMA" id="ARPHMEE"/>
<evidence type="ECO:0000256" key="3">
    <source>
        <dbReference type="ARBA" id="ARBA00023180"/>
    </source>
</evidence>
<evidence type="ECO:0000256" key="5">
    <source>
        <dbReference type="SAM" id="SignalP"/>
    </source>
</evidence>
<feature type="region of interest" description="Disordered" evidence="4">
    <location>
        <begin position="430"/>
        <end position="449"/>
    </location>
</feature>
<keyword evidence="2 5" id="KW-0732">Signal</keyword>
<proteinExistence type="inferred from homology"/>
<dbReference type="RefSeq" id="XP_009029527.1">
    <property type="nucleotide sequence ID" value="XM_009031279.1"/>
</dbReference>
<dbReference type="GO" id="GO:0032963">
    <property type="term" value="P:collagen metabolic process"/>
    <property type="evidence" value="ECO:0007669"/>
    <property type="project" value="InterPro"/>
</dbReference>
<evidence type="ECO:0000256" key="1">
    <source>
        <dbReference type="ARBA" id="ARBA00006487"/>
    </source>
</evidence>
<evidence type="ECO:0000313" key="8">
    <source>
        <dbReference type="EnsemblMetazoa" id="HelroP181486"/>
    </source>
</evidence>
<dbReference type="STRING" id="6412.T1FH20"/>
<dbReference type="InParanoid" id="T1FH20"/>
<dbReference type="EMBL" id="AMQM01007626">
    <property type="status" value="NOT_ANNOTATED_CDS"/>
    <property type="molecule type" value="Genomic_DNA"/>
</dbReference>
<gene>
    <name evidence="8" type="primary">20208119</name>
    <name evidence="7" type="ORF">HELRODRAFT_181486</name>
</gene>
<comment type="similarity">
    <text evidence="1">Belongs to the leprecan family.</text>
</comment>
<evidence type="ECO:0000313" key="7">
    <source>
        <dbReference type="EMBL" id="ESN92435.1"/>
    </source>
</evidence>
<protein>
    <recommendedName>
        <fullName evidence="6">Leprecan-like alpha-helical domain-containing protein</fullName>
    </recommendedName>
</protein>